<dbReference type="AlphaFoldDB" id="U9TNW9"/>
<gene>
    <name evidence="1" type="ORF">GLOINDRAFT_3649</name>
</gene>
<accession>U9TNW9</accession>
<organism evidence="1">
    <name type="scientific">Rhizophagus irregularis (strain DAOM 181602 / DAOM 197198 / MUCL 43194)</name>
    <name type="common">Arbuscular mycorrhizal fungus</name>
    <name type="synonym">Glomus intraradices</name>
    <dbReference type="NCBI Taxonomy" id="747089"/>
    <lineage>
        <taxon>Eukaryota</taxon>
        <taxon>Fungi</taxon>
        <taxon>Fungi incertae sedis</taxon>
        <taxon>Mucoromycota</taxon>
        <taxon>Glomeromycotina</taxon>
        <taxon>Glomeromycetes</taxon>
        <taxon>Glomerales</taxon>
        <taxon>Glomeraceae</taxon>
        <taxon>Rhizophagus</taxon>
    </lineage>
</organism>
<proteinExistence type="predicted"/>
<protein>
    <submittedName>
        <fullName evidence="1">Uncharacterized protein</fullName>
    </submittedName>
</protein>
<dbReference type="EMBL" id="KI289707">
    <property type="protein sequence ID" value="ESA07978.1"/>
    <property type="molecule type" value="Genomic_DNA"/>
</dbReference>
<sequence>MDNVDILVKRVWNVVRDTLKKASDQLPKKKGNSGPQTYYLKQVFKKEPQQSAELTNTRTNNLPKITNKEKARLFNPALSI</sequence>
<reference evidence="1" key="1">
    <citation type="submission" date="2013-07" db="EMBL/GenBank/DDBJ databases">
        <title>The genome of an arbuscular mycorrhizal fungus provides insights into the evolution of the oldest plant symbiosis.</title>
        <authorList>
            <consortium name="DOE Joint Genome Institute"/>
            <person name="Tisserant E."/>
            <person name="Malbreil M."/>
            <person name="Kuo A."/>
            <person name="Kohler A."/>
            <person name="Symeonidi A."/>
            <person name="Balestrini R."/>
            <person name="Charron P."/>
            <person name="Duensing N."/>
            <person name="Frei-dit-Frey N."/>
            <person name="Gianinazzi-Pearson V."/>
            <person name="Gilbert B."/>
            <person name="Handa Y."/>
            <person name="Hijri M."/>
            <person name="Kaul R."/>
            <person name="Kawaguchi M."/>
            <person name="Krajinski F."/>
            <person name="Lammers P."/>
            <person name="Lapierre D."/>
            <person name="Masclaux F.G."/>
            <person name="Murat C."/>
            <person name="Morin E."/>
            <person name="Ndikumana S."/>
            <person name="Pagni M."/>
            <person name="Petitpierre D."/>
            <person name="Requena N."/>
            <person name="Rosikiewicz P."/>
            <person name="Riley R."/>
            <person name="Saito K."/>
            <person name="San Clemente H."/>
            <person name="Shapiro H."/>
            <person name="van Tuinen D."/>
            <person name="Becard G."/>
            <person name="Bonfante P."/>
            <person name="Paszkowski U."/>
            <person name="Shachar-Hill Y."/>
            <person name="Young J.P."/>
            <person name="Sanders I.R."/>
            <person name="Henrissat B."/>
            <person name="Rensing S.A."/>
            <person name="Grigoriev I.V."/>
            <person name="Corradi N."/>
            <person name="Roux C."/>
            <person name="Martin F."/>
        </authorList>
    </citation>
    <scope>NUCLEOTIDE SEQUENCE</scope>
    <source>
        <strain evidence="1">DAOM 197198</strain>
    </source>
</reference>
<name>U9TNW9_RHIID</name>
<evidence type="ECO:0000313" key="1">
    <source>
        <dbReference type="EMBL" id="ESA07978.1"/>
    </source>
</evidence>
<dbReference type="HOGENOM" id="CLU_2590976_0_0_1"/>